<keyword evidence="1 3" id="KW-0853">WD repeat</keyword>
<feature type="repeat" description="WD" evidence="3">
    <location>
        <begin position="135"/>
        <end position="176"/>
    </location>
</feature>
<feature type="domain" description="WDR19 first beta-propeller" evidence="5">
    <location>
        <begin position="16"/>
        <end position="178"/>
    </location>
</feature>
<dbReference type="SUPFAM" id="SSF50978">
    <property type="entry name" value="WD40 repeat-like"/>
    <property type="match status" value="1"/>
</dbReference>
<reference evidence="6" key="1">
    <citation type="submission" date="2021-05" db="EMBL/GenBank/DDBJ databases">
        <title>A free-living protist that lacks canonical eukaryotic 1 DNA replication and segregation systems.</title>
        <authorList>
            <person name="Salas-Leiva D.E."/>
            <person name="Tromer E.C."/>
            <person name="Curtis B.A."/>
            <person name="Jerlstrom-Hultqvist J."/>
            <person name="Kolisko M."/>
            <person name="Yi Z."/>
            <person name="Salas-Leiva J.S."/>
            <person name="Gallot-Lavallee L."/>
            <person name="Kops G.J.P.L."/>
            <person name="Archibald J.M."/>
            <person name="Simpson A.G.B."/>
            <person name="Roger A.J."/>
        </authorList>
    </citation>
    <scope>NUCLEOTIDE SEQUENCE</scope>
    <source>
        <strain evidence="6">BICM</strain>
    </source>
</reference>
<protein>
    <submittedName>
        <fullName evidence="6">WD REPEAT-CONTAINING PROTEIN 19</fullName>
    </submittedName>
</protein>
<dbReference type="PROSITE" id="PS50082">
    <property type="entry name" value="WD_REPEATS_2"/>
    <property type="match status" value="1"/>
</dbReference>
<dbReference type="GO" id="GO:0005929">
    <property type="term" value="C:cilium"/>
    <property type="evidence" value="ECO:0007669"/>
    <property type="project" value="TreeGrafter"/>
</dbReference>
<dbReference type="EMBL" id="JAHDYR010000015">
    <property type="protein sequence ID" value="KAG9394460.1"/>
    <property type="molecule type" value="Genomic_DNA"/>
</dbReference>
<dbReference type="InterPro" id="IPR036322">
    <property type="entry name" value="WD40_repeat_dom_sf"/>
</dbReference>
<dbReference type="OrthoDB" id="10250638at2759"/>
<dbReference type="PANTHER" id="PTHR14920">
    <property type="entry name" value="OSMOTIC AVOIDANCE ABNORMAL PROTEIN 1/WD REPEAT MEMBRANE PROTEIN"/>
    <property type="match status" value="1"/>
</dbReference>
<name>A0A8J6AWT6_9EUKA</name>
<organism evidence="6 7">
    <name type="scientific">Carpediemonas membranifera</name>
    <dbReference type="NCBI Taxonomy" id="201153"/>
    <lineage>
        <taxon>Eukaryota</taxon>
        <taxon>Metamonada</taxon>
        <taxon>Carpediemonas-like organisms</taxon>
        <taxon>Carpediemonas</taxon>
    </lineage>
</organism>
<dbReference type="Proteomes" id="UP000717585">
    <property type="component" value="Unassembled WGS sequence"/>
</dbReference>
<evidence type="ECO:0000259" key="4">
    <source>
        <dbReference type="Pfam" id="PF15911"/>
    </source>
</evidence>
<evidence type="ECO:0000256" key="3">
    <source>
        <dbReference type="PROSITE-ProRule" id="PRU00221"/>
    </source>
</evidence>
<dbReference type="InterPro" id="IPR039468">
    <property type="entry name" value="WDR19_WD40_rpt"/>
</dbReference>
<keyword evidence="2" id="KW-0677">Repeat</keyword>
<dbReference type="Pfam" id="PF15911">
    <property type="entry name" value="Beta-prop_WDR19_2nd"/>
    <property type="match status" value="1"/>
</dbReference>
<evidence type="ECO:0000313" key="7">
    <source>
        <dbReference type="Proteomes" id="UP000717585"/>
    </source>
</evidence>
<comment type="caution">
    <text evidence="6">The sequence shown here is derived from an EMBL/GenBank/DDBJ whole genome shotgun (WGS) entry which is preliminary data.</text>
</comment>
<accession>A0A8J6AWT6</accession>
<dbReference type="InterPro" id="IPR040379">
    <property type="entry name" value="WDR19/dyf-2"/>
</dbReference>
<dbReference type="GO" id="GO:0030991">
    <property type="term" value="C:intraciliary transport particle A"/>
    <property type="evidence" value="ECO:0007669"/>
    <property type="project" value="TreeGrafter"/>
</dbReference>
<evidence type="ECO:0000256" key="1">
    <source>
        <dbReference type="ARBA" id="ARBA00022574"/>
    </source>
</evidence>
<dbReference type="Gene3D" id="2.130.10.10">
    <property type="entry name" value="YVTN repeat-like/Quinoprotein amine dehydrogenase"/>
    <property type="match status" value="1"/>
</dbReference>
<dbReference type="InterPro" id="IPR057855">
    <property type="entry name" value="Beta-prop_WDR19_1st"/>
</dbReference>
<evidence type="ECO:0000256" key="2">
    <source>
        <dbReference type="ARBA" id="ARBA00022737"/>
    </source>
</evidence>
<evidence type="ECO:0000259" key="5">
    <source>
        <dbReference type="Pfam" id="PF23389"/>
    </source>
</evidence>
<dbReference type="PANTHER" id="PTHR14920:SF0">
    <property type="entry name" value="WD REPEAT DOMAIN 19"/>
    <property type="match status" value="1"/>
</dbReference>
<dbReference type="Pfam" id="PF23389">
    <property type="entry name" value="Beta-prop_WDR19_1st"/>
    <property type="match status" value="1"/>
</dbReference>
<feature type="domain" description="WDR19 WD40 repeat" evidence="4">
    <location>
        <begin position="334"/>
        <end position="525"/>
    </location>
</feature>
<dbReference type="SMART" id="SM00320">
    <property type="entry name" value="WD40"/>
    <property type="match status" value="3"/>
</dbReference>
<keyword evidence="7" id="KW-1185">Reference proteome</keyword>
<dbReference type="InterPro" id="IPR015943">
    <property type="entry name" value="WD40/YVTN_repeat-like_dom_sf"/>
</dbReference>
<sequence length="1502" mass="161411">MKSQFVTTVADTGNSVVLRWQPNKKQLAVANGNTVSFFDQHGAKTFSYDIDGTIKDIQWSSDSAILVILPYGSKERRPVVYLLDVKLKNAAVLNVTIPYPTSIAWNSRSHHLAIGTTNGHLILYNRITSHMERTLNKHDGDVEHLAWTAQSSQIVSAGADGTVCISDVQGNTLRTLNVPRATALGTGLVHGQETLAIGTPSGLQLLQGMESPSPLTATVPQVTRILVGDSIVTASADGTVTALDTDGETQFQHRYPTLQTIMADPSSLFVVTGSAVHELTLHTWAKAETTPVQGASGASMTSDGKFLSVHHGGSIETFLAKSTVLVAYCSTRTAFLTGLATVTVKDFNSEQTQSVKFAAEPALLAISDTHVASVTGLELAVFSLNGSDPTQTLRQTLKDKATDLALTSGHVAVLSGGVATVLPLNPTVTQQHTIPADPQARELGVRVTALSGAGAVLWFSTASPSRGGTLAPFVPATGTTGPAINHTLGVKRIHAKETGTAVVFVDTKSSAFYADAVAQTFVPINPDVVLEKPAVAKVEKQSPAPPTPQKPAADLFDDGVLDQFTPYKAPQAEEEDAEEAPLLDVEPVGPSLPYAVMRAFGEDGKVLWDRSDVFGICVAQSMPMPAQTPDGSPYVRPIVQLFSAQTTEGGLAVLPVKTLDIDPQAQPVAIAGETAVTVLHGELLHVPMASHRALFEARQGSVASGPTAIRAIGEALDSFDLEAAWSLLMPMACDPDNFMQVRPDLSEDVTGLIERYAVLCIHLTELERAAAAYVLLGNHSVVAHIRLLARDTEHGDQRAMLQGHANVLLGKIDAAQQCYLRAGKPEEAVLVRRGLCKFDEAIKLAQSTEGFDPLTILRIKVDRAHSLEFQSLFDAAYDEFSACSRELTMMYQGMTADEQRFTSQGQAVRPLLAVTQQGLARTSLTSRVCDEVTALTICESEWSTPRLQGECAAMLVKLKKFASAARLYELAGQPARAAGILIKLKDVANLRRLITPTADYVTPALREQFGNLLAANGHDSEAIMEYQRGGAECVMSLTKHVINKRPQDAHIAFDAARQHHHAKAAGMLSRHALTTGDYRAAVEMALISRDREAAKSLVLDHHTAQTPLLDVFLANITGKKDAELAGLAQNMIDRGAFSEAGKIYAELGDLTHAVDSLLESGEDEDLSLAVDLVGGIDVEADPESIKPLRKVVEVLKGEADGQRRDPRFIFQLYVVLGQYDEAAAVALAVAAREIQSAKFADAERTMWLVLSQFKARNIPAPSEVRDRFLFLHRYNIAKELGGRRQEQAKYVQLAARNLLHATTAIGMLSESSAISLRIAAFRMAQAAKMPQAMANQALRFVNAFPDSAKREIIKKRYLDEKAPIGSDARKAIERQFNLLVAYALKMHKEARVKAHEEGVPAGKMLKEMCRATDPDEQTPCHVCGTPLDRMATTCPRCQSLLEICSVTGQHMVADDWASCNCCGMPALLPEIAALKAARGAAVCSVCGGTDGFAEGAPPGPRL</sequence>
<dbReference type="GO" id="GO:0035721">
    <property type="term" value="P:intraciliary retrograde transport"/>
    <property type="evidence" value="ECO:0007669"/>
    <property type="project" value="InterPro"/>
</dbReference>
<dbReference type="InterPro" id="IPR001680">
    <property type="entry name" value="WD40_rpt"/>
</dbReference>
<evidence type="ECO:0000313" key="6">
    <source>
        <dbReference type="EMBL" id="KAG9394460.1"/>
    </source>
</evidence>
<gene>
    <name evidence="6" type="ORF">J8273_4125</name>
</gene>
<proteinExistence type="predicted"/>
<dbReference type="GO" id="GO:0060271">
    <property type="term" value="P:cilium assembly"/>
    <property type="evidence" value="ECO:0007669"/>
    <property type="project" value="TreeGrafter"/>
</dbReference>